<feature type="chain" id="PRO_5042285827" description="DUF5626 domain-containing protein" evidence="1">
    <location>
        <begin position="27"/>
        <end position="161"/>
    </location>
</feature>
<dbReference type="GeneID" id="92866886"/>
<evidence type="ECO:0000313" key="3">
    <source>
        <dbReference type="EMBL" id="AMB97605.1"/>
    </source>
</evidence>
<keyword evidence="1" id="KW-0732">Signal</keyword>
<gene>
    <name evidence="3" type="ORF">AWM74_04890</name>
</gene>
<sequence>MLNKIKFTLFAVGLLLTFCTPKNVQAETTSFSLSDLDSKGQITQEFIEDDTYHTISIQKDINPKNMQLHSFSGKLNNTYTVQHNKIGYYTAKYKIDITNSKITRAHSAQVVPKIGSISTKRLSRVSSSQANLFFSQKVALSQINRNIRSSIESGNILINVN</sequence>
<dbReference type="RefSeq" id="WP_051218172.1">
    <property type="nucleotide sequence ID" value="NZ_CANSXX010000018.1"/>
</dbReference>
<dbReference type="AlphaFoldDB" id="A0AAC8X0S9"/>
<evidence type="ECO:0000313" key="4">
    <source>
        <dbReference type="Proteomes" id="UP000067698"/>
    </source>
</evidence>
<protein>
    <recommendedName>
        <fullName evidence="2">DUF5626 domain-containing protein</fullName>
    </recommendedName>
</protein>
<dbReference type="InterPro" id="IPR040491">
    <property type="entry name" value="DUF5626"/>
</dbReference>
<reference evidence="4" key="2">
    <citation type="submission" date="2016-01" db="EMBL/GenBank/DDBJ databases">
        <title>Six Aerococcus type strain genome sequencing and assembly using PacBio and Illumina Hiseq.</title>
        <authorList>
            <person name="Carkaci D."/>
            <person name="Dargis R."/>
            <person name="Nielsen X.C."/>
            <person name="Skovgaard O."/>
            <person name="Fuursted K."/>
            <person name="Christensen J.J."/>
        </authorList>
    </citation>
    <scope>NUCLEOTIDE SEQUENCE [LARGE SCALE GENOMIC DNA]</scope>
    <source>
        <strain evidence="4">CCUG28094</strain>
    </source>
</reference>
<feature type="signal peptide" evidence="1">
    <location>
        <begin position="1"/>
        <end position="26"/>
    </location>
</feature>
<feature type="domain" description="DUF5626" evidence="2">
    <location>
        <begin position="51"/>
        <end position="156"/>
    </location>
</feature>
<proteinExistence type="predicted"/>
<dbReference type="Pfam" id="PF18540">
    <property type="entry name" value="DUF5626"/>
    <property type="match status" value="1"/>
</dbReference>
<evidence type="ECO:0000256" key="1">
    <source>
        <dbReference type="SAM" id="SignalP"/>
    </source>
</evidence>
<organism evidence="3 4">
    <name type="scientific">Aerococcus urinaeequi</name>
    <dbReference type="NCBI Taxonomy" id="51665"/>
    <lineage>
        <taxon>Bacteria</taxon>
        <taxon>Bacillati</taxon>
        <taxon>Bacillota</taxon>
        <taxon>Bacilli</taxon>
        <taxon>Lactobacillales</taxon>
        <taxon>Aerococcaceae</taxon>
        <taxon>Aerococcus</taxon>
    </lineage>
</organism>
<evidence type="ECO:0000259" key="2">
    <source>
        <dbReference type="Pfam" id="PF18540"/>
    </source>
</evidence>
<dbReference type="KEGG" id="aui:APT62_09245"/>
<dbReference type="EMBL" id="CP014162">
    <property type="protein sequence ID" value="AMB97605.1"/>
    <property type="molecule type" value="Genomic_DNA"/>
</dbReference>
<name>A0AAC8X0S9_9LACT</name>
<accession>A0AAC8X0S9</accession>
<reference evidence="3 4" key="1">
    <citation type="journal article" date="2016" name="Genome Announc.">
        <title>Complete Genome Sequences of Aerococcus christensenii CCUG 28831T, Aerococcus sanguinicola CCUG 43001T, Aerococcus urinae CCUG 36881T, Aerococcus urinaeequi CCUG 28094T, Aerococcus urinaehominis CCUG 42038 BT, and Aerococcus viridans CCUG 4311T.</title>
        <authorList>
            <person name="Carkaci D."/>
            <person name="Dargis R."/>
            <person name="Nielsen X.C."/>
            <person name="Skovgaard O."/>
            <person name="Fuursted K."/>
            <person name="Christensen J.J."/>
        </authorList>
    </citation>
    <scope>NUCLEOTIDE SEQUENCE [LARGE SCALE GENOMIC DNA]</scope>
    <source>
        <strain evidence="3 4">CCUG28094</strain>
    </source>
</reference>
<dbReference type="Proteomes" id="UP000067698">
    <property type="component" value="Chromosome"/>
</dbReference>